<accession>A0AAV3XB78</accession>
<evidence type="ECO:0000313" key="2">
    <source>
        <dbReference type="Proteomes" id="UP001050975"/>
    </source>
</evidence>
<dbReference type="Pfam" id="PF10989">
    <property type="entry name" value="DUF2808"/>
    <property type="match status" value="1"/>
</dbReference>
<proteinExistence type="predicted"/>
<dbReference type="AlphaFoldDB" id="A0AAV3XB78"/>
<dbReference type="InterPro" id="IPR021256">
    <property type="entry name" value="DUF2808"/>
</dbReference>
<evidence type="ECO:0008006" key="3">
    <source>
        <dbReference type="Google" id="ProtNLM"/>
    </source>
</evidence>
<gene>
    <name evidence="1" type="ORF">MiSe_13780</name>
</gene>
<name>A0AAV3XB78_9CYAN</name>
<protein>
    <recommendedName>
        <fullName evidence="3">DUF2808 domain-containing protein</fullName>
    </recommendedName>
</protein>
<keyword evidence="2" id="KW-1185">Reference proteome</keyword>
<dbReference type="Proteomes" id="UP001050975">
    <property type="component" value="Unassembled WGS sequence"/>
</dbReference>
<organism evidence="1 2">
    <name type="scientific">Microseira wollei NIES-4236</name>
    <dbReference type="NCBI Taxonomy" id="2530354"/>
    <lineage>
        <taxon>Bacteria</taxon>
        <taxon>Bacillati</taxon>
        <taxon>Cyanobacteriota</taxon>
        <taxon>Cyanophyceae</taxon>
        <taxon>Oscillatoriophycideae</taxon>
        <taxon>Aerosakkonematales</taxon>
        <taxon>Aerosakkonemataceae</taxon>
        <taxon>Microseira</taxon>
    </lineage>
</organism>
<sequence>MSSLRRLFSALAISACVLSGVPSISLGNGLPGFTLWGPVSRENQLPFRLDFGGRTNGWDRYRLQIPSKQMKLAVAQFSISYPNYFEGVFDPKEIEVRVRGKSVPLEEVNWDRENRVIQIFPREPVPAGNTVELVLSNVKNPTFGGMFLFNCQIQTPGDVPLLRYIGTWILSID</sequence>
<comment type="caution">
    <text evidence="1">The sequence shown here is derived from an EMBL/GenBank/DDBJ whole genome shotgun (WGS) entry which is preliminary data.</text>
</comment>
<reference evidence="1" key="1">
    <citation type="submission" date="2019-10" db="EMBL/GenBank/DDBJ databases">
        <title>Draft genome sequece of Microseira wollei NIES-4236.</title>
        <authorList>
            <person name="Yamaguchi H."/>
            <person name="Suzuki S."/>
            <person name="Kawachi M."/>
        </authorList>
    </citation>
    <scope>NUCLEOTIDE SEQUENCE</scope>
    <source>
        <strain evidence="1">NIES-4236</strain>
    </source>
</reference>
<dbReference type="RefSeq" id="WP_226576588.1">
    <property type="nucleotide sequence ID" value="NZ_BLAY01000015.1"/>
</dbReference>
<evidence type="ECO:0000313" key="1">
    <source>
        <dbReference type="EMBL" id="GET36627.1"/>
    </source>
</evidence>
<dbReference type="EMBL" id="BLAY01000015">
    <property type="protein sequence ID" value="GET36627.1"/>
    <property type="molecule type" value="Genomic_DNA"/>
</dbReference>